<dbReference type="Pfam" id="PF11188">
    <property type="entry name" value="DUF2975"/>
    <property type="match status" value="1"/>
</dbReference>
<comment type="caution">
    <text evidence="2">The sequence shown here is derived from an EMBL/GenBank/DDBJ whole genome shotgun (WGS) entry which is preliminary data.</text>
</comment>
<evidence type="ECO:0000313" key="2">
    <source>
        <dbReference type="EMBL" id="MCG4609645.1"/>
    </source>
</evidence>
<sequence length="148" mass="16774">MWTKSKSLMLSIFCTRLFLVLLVAGVIFAPQIVAWYFGESPDAQAIHLAFRITIYCCAVPGLFLLLCLHRLLRNLRRERVFEQENVTLLRAISWLCIAVGVVTLVSGFYYTSFFLVAAAAAFCGLIVRVVKNVFEQAIEIKTENDYTI</sequence>
<accession>A0ABS9MFQ6</accession>
<organism evidence="2 3">
    <name type="scientific">Anaeromassilibacillus senegalensis</name>
    <dbReference type="NCBI Taxonomy" id="1673717"/>
    <lineage>
        <taxon>Bacteria</taxon>
        <taxon>Bacillati</taxon>
        <taxon>Bacillota</taxon>
        <taxon>Clostridia</taxon>
        <taxon>Eubacteriales</taxon>
        <taxon>Acutalibacteraceae</taxon>
        <taxon>Anaeromassilibacillus</taxon>
    </lineage>
</organism>
<feature type="transmembrane region" description="Helical" evidence="1">
    <location>
        <begin position="112"/>
        <end position="130"/>
    </location>
</feature>
<feature type="transmembrane region" description="Helical" evidence="1">
    <location>
        <begin position="12"/>
        <end position="36"/>
    </location>
</feature>
<feature type="transmembrane region" description="Helical" evidence="1">
    <location>
        <begin position="88"/>
        <end position="106"/>
    </location>
</feature>
<dbReference type="EMBL" id="JAKNHQ010000002">
    <property type="protein sequence ID" value="MCG4609645.1"/>
    <property type="molecule type" value="Genomic_DNA"/>
</dbReference>
<name>A0ABS9MFQ6_9FIRM</name>
<proteinExistence type="predicted"/>
<keyword evidence="1" id="KW-1133">Transmembrane helix</keyword>
<keyword evidence="1" id="KW-0812">Transmembrane</keyword>
<evidence type="ECO:0000256" key="1">
    <source>
        <dbReference type="SAM" id="Phobius"/>
    </source>
</evidence>
<dbReference type="RefSeq" id="WP_087228937.1">
    <property type="nucleotide sequence ID" value="NZ_JAKNHQ010000002.1"/>
</dbReference>
<evidence type="ECO:0000313" key="3">
    <source>
        <dbReference type="Proteomes" id="UP001298681"/>
    </source>
</evidence>
<gene>
    <name evidence="2" type="ORF">L0P57_01620</name>
</gene>
<keyword evidence="3" id="KW-1185">Reference proteome</keyword>
<reference evidence="2 3" key="1">
    <citation type="submission" date="2022-01" db="EMBL/GenBank/DDBJ databases">
        <title>Collection of gut derived symbiotic bacterial strains cultured from healthy donors.</title>
        <authorList>
            <person name="Lin H."/>
            <person name="Kohout C."/>
            <person name="Waligurski E."/>
            <person name="Pamer E.G."/>
        </authorList>
    </citation>
    <scope>NUCLEOTIDE SEQUENCE [LARGE SCALE GENOMIC DNA]</scope>
    <source>
        <strain evidence="2 3">DFI.7.58</strain>
    </source>
</reference>
<dbReference type="Proteomes" id="UP001298681">
    <property type="component" value="Unassembled WGS sequence"/>
</dbReference>
<protein>
    <submittedName>
        <fullName evidence="2">DUF2975 domain-containing protein</fullName>
    </submittedName>
</protein>
<keyword evidence="1" id="KW-0472">Membrane</keyword>
<feature type="transmembrane region" description="Helical" evidence="1">
    <location>
        <begin position="48"/>
        <end position="68"/>
    </location>
</feature>
<dbReference type="InterPro" id="IPR021354">
    <property type="entry name" value="DUF2975"/>
</dbReference>